<organism evidence="1 2">
    <name type="scientific">Favolaschia claudopus</name>
    <dbReference type="NCBI Taxonomy" id="2862362"/>
    <lineage>
        <taxon>Eukaryota</taxon>
        <taxon>Fungi</taxon>
        <taxon>Dikarya</taxon>
        <taxon>Basidiomycota</taxon>
        <taxon>Agaricomycotina</taxon>
        <taxon>Agaricomycetes</taxon>
        <taxon>Agaricomycetidae</taxon>
        <taxon>Agaricales</taxon>
        <taxon>Marasmiineae</taxon>
        <taxon>Mycenaceae</taxon>
        <taxon>Favolaschia</taxon>
    </lineage>
</organism>
<dbReference type="AlphaFoldDB" id="A0AAW0AT60"/>
<accession>A0AAW0AT60</accession>
<comment type="caution">
    <text evidence="1">The sequence shown here is derived from an EMBL/GenBank/DDBJ whole genome shotgun (WGS) entry which is preliminary data.</text>
</comment>
<proteinExistence type="predicted"/>
<dbReference type="EMBL" id="JAWWNJ010000053">
    <property type="protein sequence ID" value="KAK7015768.1"/>
    <property type="molecule type" value="Genomic_DNA"/>
</dbReference>
<gene>
    <name evidence="1" type="ORF">R3P38DRAFT_3204304</name>
</gene>
<keyword evidence="2" id="KW-1185">Reference proteome</keyword>
<evidence type="ECO:0000313" key="1">
    <source>
        <dbReference type="EMBL" id="KAK7015768.1"/>
    </source>
</evidence>
<reference evidence="1 2" key="1">
    <citation type="journal article" date="2024" name="J Genomics">
        <title>Draft genome sequencing and assembly of Favolaschia claudopus CIRM-BRFM 2984 isolated from oak limbs.</title>
        <authorList>
            <person name="Navarro D."/>
            <person name="Drula E."/>
            <person name="Chaduli D."/>
            <person name="Cazenave R."/>
            <person name="Ahrendt S."/>
            <person name="Wang J."/>
            <person name="Lipzen A."/>
            <person name="Daum C."/>
            <person name="Barry K."/>
            <person name="Grigoriev I.V."/>
            <person name="Favel A."/>
            <person name="Rosso M.N."/>
            <person name="Martin F."/>
        </authorList>
    </citation>
    <scope>NUCLEOTIDE SEQUENCE [LARGE SCALE GENOMIC DNA]</scope>
    <source>
        <strain evidence="1 2">CIRM-BRFM 2984</strain>
    </source>
</reference>
<name>A0AAW0AT60_9AGAR</name>
<evidence type="ECO:0000313" key="2">
    <source>
        <dbReference type="Proteomes" id="UP001362999"/>
    </source>
</evidence>
<protein>
    <submittedName>
        <fullName evidence="1">Uncharacterized protein</fullName>
    </submittedName>
</protein>
<sequence>MTAASIASEPLPKVSSRLINMHANSQCTPIAAATATVVSPIRRFRFSLRFTPHCASLHASFLTFARPTPPPSTTRTTPLLRLAKIQAQHQHLLKHCTQTLLRFCGFCTHPCLATALSSPRTAPTEDLTATREDLITFRQTTHHLPLMLSRPSRVSSSHTAGTSRCPSCTPAFALLQIANWRKRHHLLTHCLLVPRGVLRRMRLFLVRILESAPAAVGAPSPSRSCPPLGLQHYKRSITLIRPTAHTFTHNSGYALDPLASLGEVSSIPPPPFSLTLSDVSSTPSSILCPPPPYLALSRAFVLDHKPHLCCLRLRNRCRRCLPSSFIPYTHSAVSSIHTILKFTVVAITLPASICKCAVVVVKLAATVVIYAR</sequence>
<dbReference type="Proteomes" id="UP001362999">
    <property type="component" value="Unassembled WGS sequence"/>
</dbReference>